<dbReference type="InterPro" id="IPR022357">
    <property type="entry name" value="MIP_CS"/>
</dbReference>
<feature type="domain" description="DUF4394" evidence="2">
    <location>
        <begin position="60"/>
        <end position="274"/>
    </location>
</feature>
<organism evidence="3 4">
    <name type="scientific">Planoprotostelium fungivorum</name>
    <dbReference type="NCBI Taxonomy" id="1890364"/>
    <lineage>
        <taxon>Eukaryota</taxon>
        <taxon>Amoebozoa</taxon>
        <taxon>Evosea</taxon>
        <taxon>Variosea</taxon>
        <taxon>Cavosteliida</taxon>
        <taxon>Cavosteliaceae</taxon>
        <taxon>Planoprotostelium</taxon>
    </lineage>
</organism>
<evidence type="ECO:0000256" key="1">
    <source>
        <dbReference type="SAM" id="MobiDB-lite"/>
    </source>
</evidence>
<gene>
    <name evidence="3" type="ORF">PROFUN_00346</name>
</gene>
<feature type="compositionally biased region" description="Low complexity" evidence="1">
    <location>
        <begin position="8"/>
        <end position="20"/>
    </location>
</feature>
<feature type="region of interest" description="Disordered" evidence="1">
    <location>
        <begin position="1"/>
        <end position="20"/>
    </location>
</feature>
<name>A0A2P6NY77_9EUKA</name>
<dbReference type="Pfam" id="PF14339">
    <property type="entry name" value="DUF4394"/>
    <property type="match status" value="1"/>
</dbReference>
<protein>
    <recommendedName>
        <fullName evidence="2">DUF4394 domain-containing protein</fullName>
    </recommendedName>
</protein>
<sequence length="579" mass="58754">MREERVIRSNTSTHAHTNTNTRTMTSKIATILFLLTVGAAATSNTAINLLGIDGGYPNILYNFYATNPATVDSSNTIQGLSSGETLLGLSQYPNSTDVYAVSNYKNVYRLNVATAQATKTSTLNCDLIHSNPALSLAFEPTSAQLRIVTLLTEKSSNHFVADVFSGQCQTLPALSYDASSTLTTPSPAGLTYYNGQFYVIDAIPNSVLSTISGDKLVSVGSLGHQFSGVGGFALAASNGRFFGLAALYQPYVSSFWAVNLASGAAYEAAELGNVVTNLIGFTVLGNGVGDSIFPTGALGTESIASTSVSASVSVPIVTVPTETVSLVTSSIATETATAVTEPTAPVVSSTLIVVVPTVVDTATGTNNNGGATGTDTNGNGNGGAGNFGTTSFTSAINPSESGFNVDSTVIGTVFPVGSSLTQSVSYTETVAAFDYNGASKSAEATVVVPSGNNANPIASITETVLVGQGTNTAVEVAGISWNNGRTETTVIQDGTATRAGVVVVDGAQTITVGQLTNVAPGQTFATAEITLGDGQGRTSNAVGSFVLAPGTFGRDQNTGAAVGLTASAFLVAAVALFAL</sequence>
<dbReference type="EMBL" id="MDYQ01000007">
    <property type="protein sequence ID" value="PRP88878.1"/>
    <property type="molecule type" value="Genomic_DNA"/>
</dbReference>
<dbReference type="Proteomes" id="UP000241769">
    <property type="component" value="Unassembled WGS sequence"/>
</dbReference>
<evidence type="ECO:0000313" key="3">
    <source>
        <dbReference type="EMBL" id="PRP88878.1"/>
    </source>
</evidence>
<proteinExistence type="predicted"/>
<evidence type="ECO:0000259" key="2">
    <source>
        <dbReference type="Pfam" id="PF14339"/>
    </source>
</evidence>
<comment type="caution">
    <text evidence="3">The sequence shown here is derived from an EMBL/GenBank/DDBJ whole genome shotgun (WGS) entry which is preliminary data.</text>
</comment>
<dbReference type="InterPro" id="IPR025507">
    <property type="entry name" value="DUF4394"/>
</dbReference>
<dbReference type="InParanoid" id="A0A2P6NY77"/>
<dbReference type="PROSITE" id="PS00221">
    <property type="entry name" value="MIP"/>
    <property type="match status" value="1"/>
</dbReference>
<evidence type="ECO:0000313" key="4">
    <source>
        <dbReference type="Proteomes" id="UP000241769"/>
    </source>
</evidence>
<reference evidence="3 4" key="1">
    <citation type="journal article" date="2018" name="Genome Biol. Evol.">
        <title>Multiple Roots of Fruiting Body Formation in Amoebozoa.</title>
        <authorList>
            <person name="Hillmann F."/>
            <person name="Forbes G."/>
            <person name="Novohradska S."/>
            <person name="Ferling I."/>
            <person name="Riege K."/>
            <person name="Groth M."/>
            <person name="Westermann M."/>
            <person name="Marz M."/>
            <person name="Spaller T."/>
            <person name="Winckler T."/>
            <person name="Schaap P."/>
            <person name="Glockner G."/>
        </authorList>
    </citation>
    <scope>NUCLEOTIDE SEQUENCE [LARGE SCALE GENOMIC DNA]</scope>
    <source>
        <strain evidence="3 4">Jena</strain>
    </source>
</reference>
<keyword evidence="4" id="KW-1185">Reference proteome</keyword>
<dbReference type="AlphaFoldDB" id="A0A2P6NY77"/>
<accession>A0A2P6NY77</accession>